<proteinExistence type="predicted"/>
<sequence>MPPLDIKSLEAMSLLDCSEDGTFCFAGQQQRQVLQPPSNSSTAMDAKLEALDSKLDAVRQEGQNLRRPVDGMQEFMERYFDEMRRVRLDWAMANLDWNSLFPESKNFHDDCANIVSENWGPMGYNSLMEKLATTGTRLTDWNKNNFENFHRHIRKLQEGIEKVYMTAVGQPDMTRL</sequence>
<dbReference type="AlphaFoldDB" id="A0A834SEJ1"/>
<dbReference type="OrthoDB" id="1741802at2759"/>
<organism evidence="1 2">
    <name type="scientific">Senna tora</name>
    <dbReference type="NCBI Taxonomy" id="362788"/>
    <lineage>
        <taxon>Eukaryota</taxon>
        <taxon>Viridiplantae</taxon>
        <taxon>Streptophyta</taxon>
        <taxon>Embryophyta</taxon>
        <taxon>Tracheophyta</taxon>
        <taxon>Spermatophyta</taxon>
        <taxon>Magnoliopsida</taxon>
        <taxon>eudicotyledons</taxon>
        <taxon>Gunneridae</taxon>
        <taxon>Pentapetalae</taxon>
        <taxon>rosids</taxon>
        <taxon>fabids</taxon>
        <taxon>Fabales</taxon>
        <taxon>Fabaceae</taxon>
        <taxon>Caesalpinioideae</taxon>
        <taxon>Cassia clade</taxon>
        <taxon>Senna</taxon>
    </lineage>
</organism>
<protein>
    <submittedName>
        <fullName evidence="1">Uncharacterized protein</fullName>
    </submittedName>
</protein>
<evidence type="ECO:0000313" key="2">
    <source>
        <dbReference type="Proteomes" id="UP000634136"/>
    </source>
</evidence>
<keyword evidence="2" id="KW-1185">Reference proteome</keyword>
<dbReference type="Proteomes" id="UP000634136">
    <property type="component" value="Unassembled WGS sequence"/>
</dbReference>
<dbReference type="EMBL" id="JAAIUW010000013">
    <property type="protein sequence ID" value="KAF7802825.1"/>
    <property type="molecule type" value="Genomic_DNA"/>
</dbReference>
<gene>
    <name evidence="1" type="ORF">G2W53_041936</name>
</gene>
<accession>A0A834SEJ1</accession>
<comment type="caution">
    <text evidence="1">The sequence shown here is derived from an EMBL/GenBank/DDBJ whole genome shotgun (WGS) entry which is preliminary data.</text>
</comment>
<name>A0A834SEJ1_9FABA</name>
<evidence type="ECO:0000313" key="1">
    <source>
        <dbReference type="EMBL" id="KAF7802825.1"/>
    </source>
</evidence>
<reference evidence="1" key="1">
    <citation type="submission" date="2020-09" db="EMBL/GenBank/DDBJ databases">
        <title>Genome-Enabled Discovery of Anthraquinone Biosynthesis in Senna tora.</title>
        <authorList>
            <person name="Kang S.-H."/>
            <person name="Pandey R.P."/>
            <person name="Lee C.-M."/>
            <person name="Sim J.-S."/>
            <person name="Jeong J.-T."/>
            <person name="Choi B.-S."/>
            <person name="Jung M."/>
            <person name="Ginzburg D."/>
            <person name="Zhao K."/>
            <person name="Won S.Y."/>
            <person name="Oh T.-J."/>
            <person name="Yu Y."/>
            <person name="Kim N.-H."/>
            <person name="Lee O.R."/>
            <person name="Lee T.-H."/>
            <person name="Bashyal P."/>
            <person name="Kim T.-S."/>
            <person name="Lee W.-H."/>
            <person name="Kawkins C."/>
            <person name="Kim C.-K."/>
            <person name="Kim J.S."/>
            <person name="Ahn B.O."/>
            <person name="Rhee S.Y."/>
            <person name="Sohng J.K."/>
        </authorList>
    </citation>
    <scope>NUCLEOTIDE SEQUENCE</scope>
    <source>
        <tissue evidence="1">Leaf</tissue>
    </source>
</reference>